<dbReference type="Proteomes" id="UP000249066">
    <property type="component" value="Unassembled WGS sequence"/>
</dbReference>
<keyword evidence="1" id="KW-0808">Transferase</keyword>
<comment type="caution">
    <text evidence="1">The sequence shown here is derived from an EMBL/GenBank/DDBJ whole genome shotgun (WGS) entry which is preliminary data.</text>
</comment>
<organism evidence="1 2">
    <name type="scientific">Sphingomonas sanxanigenens</name>
    <dbReference type="NCBI Taxonomy" id="397260"/>
    <lineage>
        <taxon>Bacteria</taxon>
        <taxon>Pseudomonadati</taxon>
        <taxon>Pseudomonadota</taxon>
        <taxon>Alphaproteobacteria</taxon>
        <taxon>Sphingomonadales</taxon>
        <taxon>Sphingomonadaceae</taxon>
        <taxon>Sphingomonas</taxon>
    </lineage>
</organism>
<dbReference type="CDD" id="cd03801">
    <property type="entry name" value="GT4_PimA-like"/>
    <property type="match status" value="1"/>
</dbReference>
<gene>
    <name evidence="1" type="ORF">DI623_01605</name>
</gene>
<dbReference type="PANTHER" id="PTHR12526">
    <property type="entry name" value="GLYCOSYLTRANSFERASE"/>
    <property type="match status" value="1"/>
</dbReference>
<dbReference type="SUPFAM" id="SSF53756">
    <property type="entry name" value="UDP-Glycosyltransferase/glycogen phosphorylase"/>
    <property type="match status" value="1"/>
</dbReference>
<sequence length="396" mass="42034">MTGEILFIAHRAPYPPDRGDRMRAWPVLRALARLAPTHLACFADGRAEVDALGPILPLLASAYVEQRAPAGAMTALRAIGGGRPVSLTAFESPSFAAHVKGLLSERDITHIYVFSGQMAQFVPAGRTFVMDFVDVDSAKFEAYGRSPFGWIYRREARLLAGWEAEVAARADRSLFVSDAEAALFRARSGQGDRVETLANGVDTDRYDPGFPAEAVAGRGPLIAFTGQMDYRPNVEAVIRFARDTLPLIRARRPDARFAIVGRAPTAAVRALARQTGVIVTGEVPDIRPWLAAANIIVAPLGLARGVQNKLLEAMAMARPVVASPAAVEGIDAIVGEEIVIADGAPAEAAAILSLIADPARASAIGAAARARMLGDYGWSTRLAALPALLGRESVPA</sequence>
<reference evidence="1 2" key="1">
    <citation type="submission" date="2017-08" db="EMBL/GenBank/DDBJ databases">
        <title>Infants hospitalized years apart are colonized by the same room-sourced microbial strains.</title>
        <authorList>
            <person name="Brooks B."/>
            <person name="Olm M.R."/>
            <person name="Firek B.A."/>
            <person name="Baker R."/>
            <person name="Thomas B.C."/>
            <person name="Morowitz M.J."/>
            <person name="Banfield J.F."/>
        </authorList>
    </citation>
    <scope>NUCLEOTIDE SEQUENCE [LARGE SCALE GENOMIC DNA]</scope>
    <source>
        <strain evidence="1">S2_018_000_R2_101</strain>
    </source>
</reference>
<accession>A0A2W5ABG7</accession>
<dbReference type="Gene3D" id="3.40.50.2000">
    <property type="entry name" value="Glycogen Phosphorylase B"/>
    <property type="match status" value="2"/>
</dbReference>
<dbReference type="NCBIfam" id="TIGR03087">
    <property type="entry name" value="stp1"/>
    <property type="match status" value="1"/>
</dbReference>
<dbReference type="Pfam" id="PF13692">
    <property type="entry name" value="Glyco_trans_1_4"/>
    <property type="match status" value="1"/>
</dbReference>
<protein>
    <submittedName>
        <fullName evidence="1">TIGR03087 family PEP-CTERM/XrtA system glycosyltransferase</fullName>
    </submittedName>
</protein>
<dbReference type="GO" id="GO:0016757">
    <property type="term" value="F:glycosyltransferase activity"/>
    <property type="evidence" value="ECO:0007669"/>
    <property type="project" value="TreeGrafter"/>
</dbReference>
<evidence type="ECO:0000313" key="1">
    <source>
        <dbReference type="EMBL" id="PZO91914.1"/>
    </source>
</evidence>
<name>A0A2W5ABG7_9SPHN</name>
<dbReference type="PANTHER" id="PTHR12526:SF600">
    <property type="entry name" value="GLYCOSYL TRANSFERASE GROUP 1"/>
    <property type="match status" value="1"/>
</dbReference>
<dbReference type="EMBL" id="QFNN01000003">
    <property type="protein sequence ID" value="PZO91914.1"/>
    <property type="molecule type" value="Genomic_DNA"/>
</dbReference>
<dbReference type="AlphaFoldDB" id="A0A2W5ABG7"/>
<dbReference type="InterPro" id="IPR017521">
    <property type="entry name" value="Sugar_tfrase_PEP-CTERM_Stp1"/>
</dbReference>
<evidence type="ECO:0000313" key="2">
    <source>
        <dbReference type="Proteomes" id="UP000249066"/>
    </source>
</evidence>
<proteinExistence type="predicted"/>